<feature type="domain" description="ABC transmembrane type-1" evidence="8">
    <location>
        <begin position="79"/>
        <end position="270"/>
    </location>
</feature>
<comment type="caution">
    <text evidence="9">The sequence shown here is derived from an EMBL/GenBank/DDBJ whole genome shotgun (WGS) entry which is preliminary data.</text>
</comment>
<gene>
    <name evidence="9" type="ORF">GCM10009839_89330</name>
</gene>
<sequence>MSGLRRFLKEFRRRPSGVAGVSILAAFVALALLAPLFVGEDQLDVTKVDGPLLAPPSGSYPLGTDQAGRSILALLAYGARESLRIGIIATVLTVVFGSLVGIVAGHFGGWTGRILMHVTDWFIALPSLPLAISLAAVLGQGETSITIAIAVTSWTATARLVRAQTLAVEARPFVERARVLGAGNRQIMVRQVLPNVMPLILVSSTLTVAGSLLSEATLTFLGLGNPTDITWGEMLHEAFANGAFTANAWWYILPPGLTILAVVLGFTLTGRAVEHVLDPRMEKSR</sequence>
<dbReference type="CDD" id="cd06261">
    <property type="entry name" value="TM_PBP2"/>
    <property type="match status" value="1"/>
</dbReference>
<evidence type="ECO:0000313" key="10">
    <source>
        <dbReference type="Proteomes" id="UP001500751"/>
    </source>
</evidence>
<keyword evidence="3" id="KW-1003">Cell membrane</keyword>
<feature type="transmembrane region" description="Helical" evidence="7">
    <location>
        <begin position="248"/>
        <end position="273"/>
    </location>
</feature>
<dbReference type="Gene3D" id="1.10.3720.10">
    <property type="entry name" value="MetI-like"/>
    <property type="match status" value="1"/>
</dbReference>
<comment type="similarity">
    <text evidence="7">Belongs to the binding-protein-dependent transport system permease family.</text>
</comment>
<dbReference type="PROSITE" id="PS50928">
    <property type="entry name" value="ABC_TM1"/>
    <property type="match status" value="1"/>
</dbReference>
<dbReference type="InterPro" id="IPR035906">
    <property type="entry name" value="MetI-like_sf"/>
</dbReference>
<dbReference type="SUPFAM" id="SSF161098">
    <property type="entry name" value="MetI-like"/>
    <property type="match status" value="1"/>
</dbReference>
<organism evidence="9 10">
    <name type="scientific">Catenulispora yoronensis</name>
    <dbReference type="NCBI Taxonomy" id="450799"/>
    <lineage>
        <taxon>Bacteria</taxon>
        <taxon>Bacillati</taxon>
        <taxon>Actinomycetota</taxon>
        <taxon>Actinomycetes</taxon>
        <taxon>Catenulisporales</taxon>
        <taxon>Catenulisporaceae</taxon>
        <taxon>Catenulispora</taxon>
    </lineage>
</organism>
<evidence type="ECO:0000256" key="6">
    <source>
        <dbReference type="ARBA" id="ARBA00023136"/>
    </source>
</evidence>
<proteinExistence type="inferred from homology"/>
<dbReference type="Proteomes" id="UP001500751">
    <property type="component" value="Unassembled WGS sequence"/>
</dbReference>
<evidence type="ECO:0000256" key="1">
    <source>
        <dbReference type="ARBA" id="ARBA00004651"/>
    </source>
</evidence>
<keyword evidence="5 7" id="KW-1133">Transmembrane helix</keyword>
<dbReference type="PANTHER" id="PTHR43386:SF1">
    <property type="entry name" value="D,D-DIPEPTIDE TRANSPORT SYSTEM PERMEASE PROTEIN DDPC-RELATED"/>
    <property type="match status" value="1"/>
</dbReference>
<evidence type="ECO:0000256" key="4">
    <source>
        <dbReference type="ARBA" id="ARBA00022692"/>
    </source>
</evidence>
<name>A0ABN2VJI9_9ACTN</name>
<dbReference type="PANTHER" id="PTHR43386">
    <property type="entry name" value="OLIGOPEPTIDE TRANSPORT SYSTEM PERMEASE PROTEIN APPC"/>
    <property type="match status" value="1"/>
</dbReference>
<dbReference type="Pfam" id="PF12911">
    <property type="entry name" value="OppC_N"/>
    <property type="match status" value="1"/>
</dbReference>
<feature type="transmembrane region" description="Helical" evidence="7">
    <location>
        <begin position="85"/>
        <end position="109"/>
    </location>
</feature>
<comment type="subcellular location">
    <subcellularLocation>
        <location evidence="1 7">Cell membrane</location>
        <topology evidence="1 7">Multi-pass membrane protein</topology>
    </subcellularLocation>
</comment>
<reference evidence="9 10" key="1">
    <citation type="journal article" date="2019" name="Int. J. Syst. Evol. Microbiol.">
        <title>The Global Catalogue of Microorganisms (GCM) 10K type strain sequencing project: providing services to taxonomists for standard genome sequencing and annotation.</title>
        <authorList>
            <consortium name="The Broad Institute Genomics Platform"/>
            <consortium name="The Broad Institute Genome Sequencing Center for Infectious Disease"/>
            <person name="Wu L."/>
            <person name="Ma J."/>
        </authorList>
    </citation>
    <scope>NUCLEOTIDE SEQUENCE [LARGE SCALE GENOMIC DNA]</scope>
    <source>
        <strain evidence="9 10">JCM 16014</strain>
    </source>
</reference>
<dbReference type="InterPro" id="IPR025966">
    <property type="entry name" value="OppC_N"/>
</dbReference>
<dbReference type="Pfam" id="PF00528">
    <property type="entry name" value="BPD_transp_1"/>
    <property type="match status" value="1"/>
</dbReference>
<dbReference type="InterPro" id="IPR000515">
    <property type="entry name" value="MetI-like"/>
</dbReference>
<dbReference type="EMBL" id="BAAAQN010000094">
    <property type="protein sequence ID" value="GAA2064037.1"/>
    <property type="molecule type" value="Genomic_DNA"/>
</dbReference>
<accession>A0ABN2VJI9</accession>
<keyword evidence="2 7" id="KW-0813">Transport</keyword>
<protein>
    <submittedName>
        <fullName evidence="9">ABC transporter permease</fullName>
    </submittedName>
</protein>
<evidence type="ECO:0000259" key="8">
    <source>
        <dbReference type="PROSITE" id="PS50928"/>
    </source>
</evidence>
<evidence type="ECO:0000256" key="5">
    <source>
        <dbReference type="ARBA" id="ARBA00022989"/>
    </source>
</evidence>
<dbReference type="RefSeq" id="WP_344671845.1">
    <property type="nucleotide sequence ID" value="NZ_BAAAQN010000094.1"/>
</dbReference>
<keyword evidence="4 7" id="KW-0812">Transmembrane</keyword>
<evidence type="ECO:0000256" key="7">
    <source>
        <dbReference type="RuleBase" id="RU363032"/>
    </source>
</evidence>
<evidence type="ECO:0000313" key="9">
    <source>
        <dbReference type="EMBL" id="GAA2064037.1"/>
    </source>
</evidence>
<keyword evidence="10" id="KW-1185">Reference proteome</keyword>
<dbReference type="InterPro" id="IPR050366">
    <property type="entry name" value="BP-dependent_transpt_permease"/>
</dbReference>
<evidence type="ECO:0000256" key="2">
    <source>
        <dbReference type="ARBA" id="ARBA00022448"/>
    </source>
</evidence>
<feature type="transmembrane region" description="Helical" evidence="7">
    <location>
        <begin position="192"/>
        <end position="213"/>
    </location>
</feature>
<keyword evidence="6 7" id="KW-0472">Membrane</keyword>
<evidence type="ECO:0000256" key="3">
    <source>
        <dbReference type="ARBA" id="ARBA00022475"/>
    </source>
</evidence>
<feature type="transmembrane region" description="Helical" evidence="7">
    <location>
        <begin position="21"/>
        <end position="38"/>
    </location>
</feature>